<dbReference type="Proteomes" id="UP000316092">
    <property type="component" value="Unassembled WGS sequence"/>
</dbReference>
<sequence>MNTINLSGAGLSFGVLAAALVLVLGIWRGRRDLGTRGMWGTLGALALTTVGSTLLFSSGLLTPLLSGEGFGGGLALALLGLLSLALSFVPLYIAANWTEVILHQTRPTR</sequence>
<proteinExistence type="predicted"/>
<keyword evidence="1" id="KW-0472">Membrane</keyword>
<name>A0A553V475_9DEIO</name>
<feature type="transmembrane region" description="Helical" evidence="1">
    <location>
        <begin position="39"/>
        <end position="61"/>
    </location>
</feature>
<dbReference type="AlphaFoldDB" id="A0A553V475"/>
<reference evidence="2 3" key="1">
    <citation type="submission" date="2019-07" db="EMBL/GenBank/DDBJ databases">
        <title>Deinococcus detaillus sp. nov., isolated from humus soil in Antarctica.</title>
        <authorList>
            <person name="Zhang K."/>
        </authorList>
    </citation>
    <scope>NUCLEOTIDE SEQUENCE [LARGE SCALE GENOMIC DNA]</scope>
    <source>
        <strain evidence="2 3">H1</strain>
    </source>
</reference>
<keyword evidence="1" id="KW-1133">Transmembrane helix</keyword>
<evidence type="ECO:0000313" key="2">
    <source>
        <dbReference type="EMBL" id="TSA87259.1"/>
    </source>
</evidence>
<accession>A0A553V475</accession>
<gene>
    <name evidence="2" type="ORF">FNU79_05085</name>
</gene>
<comment type="caution">
    <text evidence="2">The sequence shown here is derived from an EMBL/GenBank/DDBJ whole genome shotgun (WGS) entry which is preliminary data.</text>
</comment>
<feature type="transmembrane region" description="Helical" evidence="1">
    <location>
        <begin position="73"/>
        <end position="95"/>
    </location>
</feature>
<keyword evidence="3" id="KW-1185">Reference proteome</keyword>
<protein>
    <submittedName>
        <fullName evidence="2">Uncharacterized protein</fullName>
    </submittedName>
</protein>
<evidence type="ECO:0000256" key="1">
    <source>
        <dbReference type="SAM" id="Phobius"/>
    </source>
</evidence>
<evidence type="ECO:0000313" key="3">
    <source>
        <dbReference type="Proteomes" id="UP000316092"/>
    </source>
</evidence>
<organism evidence="2 3">
    <name type="scientific">Deinococcus detaillensis</name>
    <dbReference type="NCBI Taxonomy" id="2592048"/>
    <lineage>
        <taxon>Bacteria</taxon>
        <taxon>Thermotogati</taxon>
        <taxon>Deinococcota</taxon>
        <taxon>Deinococci</taxon>
        <taxon>Deinococcales</taxon>
        <taxon>Deinococcaceae</taxon>
        <taxon>Deinococcus</taxon>
    </lineage>
</organism>
<dbReference type="RefSeq" id="WP_143719803.1">
    <property type="nucleotide sequence ID" value="NZ_VKDB01000003.1"/>
</dbReference>
<keyword evidence="1" id="KW-0812">Transmembrane</keyword>
<dbReference type="EMBL" id="VKDB01000003">
    <property type="protein sequence ID" value="TSA87259.1"/>
    <property type="molecule type" value="Genomic_DNA"/>
</dbReference>
<feature type="transmembrane region" description="Helical" evidence="1">
    <location>
        <begin position="6"/>
        <end position="27"/>
    </location>
</feature>